<evidence type="ECO:0000259" key="2">
    <source>
        <dbReference type="Pfam" id="PF15978"/>
    </source>
</evidence>
<protein>
    <recommendedName>
        <fullName evidence="5">Transposon Tn7 transposition protein TnsD C-termianl domain-containing protein</fullName>
    </recommendedName>
</protein>
<dbReference type="Pfam" id="PF15978">
    <property type="entry name" value="TnsD"/>
    <property type="match status" value="1"/>
</dbReference>
<gene>
    <name evidence="3" type="ORF">ALO43_02935</name>
</gene>
<dbReference type="EMBL" id="LJRO01000492">
    <property type="protein sequence ID" value="KPY91045.1"/>
    <property type="molecule type" value="Genomic_DNA"/>
</dbReference>
<evidence type="ECO:0000313" key="4">
    <source>
        <dbReference type="Proteomes" id="UP000050523"/>
    </source>
</evidence>
<dbReference type="Proteomes" id="UP000050523">
    <property type="component" value="Unassembled WGS sequence"/>
</dbReference>
<name>A0AA40TS54_9PSED</name>
<organism evidence="3 4">
    <name type="scientific">Pseudomonas tremae</name>
    <dbReference type="NCBI Taxonomy" id="200454"/>
    <lineage>
        <taxon>Bacteria</taxon>
        <taxon>Pseudomonadati</taxon>
        <taxon>Pseudomonadota</taxon>
        <taxon>Gammaproteobacteria</taxon>
        <taxon>Pseudomonadales</taxon>
        <taxon>Pseudomonadaceae</taxon>
        <taxon>Pseudomonas</taxon>
    </lineage>
</organism>
<dbReference type="AlphaFoldDB" id="A0AA40TS54"/>
<evidence type="ECO:0000259" key="1">
    <source>
        <dbReference type="Pfam" id="PF06527"/>
    </source>
</evidence>
<dbReference type="InterPro" id="IPR009492">
    <property type="entry name" value="TniQ"/>
</dbReference>
<sequence length="490" mass="56380">MERLLVFPQPLPDESLYSVAVRYHRTMVNDSYRQTSLDLFGVYSRTCGSTLPCCLGHLSARLGGLYSVQELVEAQTLLPLYKPFLQDASYESAVRCMEGGVGTGLKMSLGITASGLLKHASFRYCEACIQDDILDFGVPFWHRIHMAAGVCACPHHGSALRSVLFPNKTDWRCMLLPGECLSTPVLSTYGLRVATNIAEMQFWGLSHSSHVADLVHEGFLKSRLLALGMLKKDRLIEKAIKAHVRRRFRDAPQENDYLTLIGDSDWVLRLLRPRGQTVQPFHFYFLCWLLGVTLDDLRAYEPEPPHKSAPSTSPTLARKTAVSDQEIAVRRRLFVSDRHERCHDKPGYYWLYHNDREWLKNYLNTHQRRWIRKPRVGWKARDIILSEDLVNAHRKIMSLQGKPVKLTKSALVRSIHHHFDFMRRPVNFPVSMKVIKGLIETEHDYQVRKIRWAIGQCSRTRCYGISMVLRVAGIRVRRVSDDEIRKIMVL</sequence>
<comment type="caution">
    <text evidence="3">The sequence shown here is derived from an EMBL/GenBank/DDBJ whole genome shotgun (WGS) entry which is preliminary data.</text>
</comment>
<proteinExistence type="predicted"/>
<dbReference type="Pfam" id="PF06527">
    <property type="entry name" value="TniQ"/>
    <property type="match status" value="1"/>
</dbReference>
<evidence type="ECO:0000313" key="3">
    <source>
        <dbReference type="EMBL" id="KPY91045.1"/>
    </source>
</evidence>
<evidence type="ECO:0008006" key="5">
    <source>
        <dbReference type="Google" id="ProtNLM"/>
    </source>
</evidence>
<feature type="domain" description="TniQ" evidence="1">
    <location>
        <begin position="6"/>
        <end position="160"/>
    </location>
</feature>
<feature type="domain" description="Transposon Tn7 transposition protein TnsD C-terminal" evidence="2">
    <location>
        <begin position="346"/>
        <end position="416"/>
    </location>
</feature>
<accession>A0AA40TS54</accession>
<reference evidence="3 4" key="1">
    <citation type="submission" date="2015-09" db="EMBL/GenBank/DDBJ databases">
        <title>Genome announcement of multiple Pseudomonas syringae strains.</title>
        <authorList>
            <person name="Thakur S."/>
            <person name="Wang P.W."/>
            <person name="Gong Y."/>
            <person name="Weir B.S."/>
            <person name="Guttman D.S."/>
        </authorList>
    </citation>
    <scope>NUCLEOTIDE SEQUENCE [LARGE SCALE GENOMIC DNA]</scope>
    <source>
        <strain evidence="3 4">ICMP9151</strain>
    </source>
</reference>
<dbReference type="InterPro" id="IPR032750">
    <property type="entry name" value="TnsD_C"/>
</dbReference>